<gene>
    <name evidence="1" type="ORF">BMWSH_0530</name>
</gene>
<evidence type="ECO:0000313" key="2">
    <source>
        <dbReference type="Proteomes" id="UP000001283"/>
    </source>
</evidence>
<proteinExistence type="predicted"/>
<name>A0A8D4BM11_PRIMW</name>
<dbReference type="Proteomes" id="UP000001283">
    <property type="component" value="Chromosome"/>
</dbReference>
<sequence length="48" mass="5771">MGVNLVNISYVRYAYAVTSFRKNMQKTLFTFKKEKKPEERAFKPFSYI</sequence>
<accession>A0A8D4BM11</accession>
<dbReference type="EMBL" id="CP003017">
    <property type="protein sequence ID" value="AEN87414.1"/>
    <property type="molecule type" value="Genomic_DNA"/>
</dbReference>
<dbReference type="KEGG" id="bmh:BMWSH_0530"/>
<dbReference type="AlphaFoldDB" id="A0A8D4BM11"/>
<evidence type="ECO:0000313" key="1">
    <source>
        <dbReference type="EMBL" id="AEN87414.1"/>
    </source>
</evidence>
<reference evidence="1 2" key="1">
    <citation type="journal article" date="2011" name="J. Bacteriol.">
        <title>Complete genome sequence of the industrial strain Bacillus megaterium WSH-002.</title>
        <authorList>
            <person name="Liu L."/>
            <person name="Li Y."/>
            <person name="Zhang J."/>
            <person name="Zou W."/>
            <person name="Zhou Z."/>
            <person name="Liu J."/>
            <person name="Li X."/>
            <person name="Wang L."/>
            <person name="Chen J."/>
        </authorList>
    </citation>
    <scope>NUCLEOTIDE SEQUENCE [LARGE SCALE GENOMIC DNA]</scope>
    <source>
        <strain evidence="1 2">WSH-002</strain>
    </source>
</reference>
<organism evidence="1 2">
    <name type="scientific">Priestia megaterium (strain WSH-002)</name>
    <name type="common">Bacillus megaterium</name>
    <dbReference type="NCBI Taxonomy" id="1006007"/>
    <lineage>
        <taxon>Bacteria</taxon>
        <taxon>Bacillati</taxon>
        <taxon>Bacillota</taxon>
        <taxon>Bacilli</taxon>
        <taxon>Bacillales</taxon>
        <taxon>Bacillaceae</taxon>
        <taxon>Priestia</taxon>
    </lineage>
</organism>
<protein>
    <submittedName>
        <fullName evidence="1">Uncharacterized protein</fullName>
    </submittedName>
</protein>